<dbReference type="Proteomes" id="UP000635565">
    <property type="component" value="Unassembled WGS sequence"/>
</dbReference>
<accession>A0ABQ3VPZ9</accession>
<protein>
    <recommendedName>
        <fullName evidence="3">3-keto-disaccharide hydrolase domain-containing protein</fullName>
    </recommendedName>
</protein>
<gene>
    <name evidence="1" type="ORF">KSZ_57770</name>
</gene>
<dbReference type="Gene3D" id="2.60.120.560">
    <property type="entry name" value="Exo-inulinase, domain 1"/>
    <property type="match status" value="1"/>
</dbReference>
<sequence length="301" mass="32158">MPKLISSLVAIILCVFLVLSALVLLLFDTTTHYRASLKHLATVEVQQTRSVQTTAQAKVRGTAQYFQNAQAQIEATATAQGNQAAVATQIATDATATATASENLYQTWTTSKAAIDDTMADNSGTSKWDSGSRDANTGCAFTGNAYHASEAQIAYLQPCIGQATNVSELAYQADVTILKGNQGQAGLLFRVDSTNSAYYFFHVGSDGTYALDLYNLYNGATTGSTLLRGSSPTINSGFNQMNQLMVLADQDHLTILANDHYLGTVVDNSLHSGKIGVAVIDNGTPVDAAFTNVKVWKYEQK</sequence>
<evidence type="ECO:0000313" key="1">
    <source>
        <dbReference type="EMBL" id="GHO87771.1"/>
    </source>
</evidence>
<keyword evidence="2" id="KW-1185">Reference proteome</keyword>
<proteinExistence type="predicted"/>
<dbReference type="EMBL" id="BNJJ01000019">
    <property type="protein sequence ID" value="GHO87771.1"/>
    <property type="molecule type" value="Genomic_DNA"/>
</dbReference>
<comment type="caution">
    <text evidence="1">The sequence shown here is derived from an EMBL/GenBank/DDBJ whole genome shotgun (WGS) entry which is preliminary data.</text>
</comment>
<evidence type="ECO:0000313" key="2">
    <source>
        <dbReference type="Proteomes" id="UP000635565"/>
    </source>
</evidence>
<name>A0ABQ3VPZ9_9CHLR</name>
<reference evidence="1 2" key="1">
    <citation type="journal article" date="2021" name="Int. J. Syst. Evol. Microbiol.">
        <title>Reticulibacter mediterranei gen. nov., sp. nov., within the new family Reticulibacteraceae fam. nov., and Ktedonospora formicarum gen. nov., sp. nov., Ktedonobacter robiniae sp. nov., Dictyobacter formicarum sp. nov. and Dictyobacter arantiisoli sp. nov., belonging to the class Ktedonobacteria.</title>
        <authorList>
            <person name="Yabe S."/>
            <person name="Zheng Y."/>
            <person name="Wang C.M."/>
            <person name="Sakai Y."/>
            <person name="Abe K."/>
            <person name="Yokota A."/>
            <person name="Donadio S."/>
            <person name="Cavaletti L."/>
            <person name="Monciardini P."/>
        </authorList>
    </citation>
    <scope>NUCLEOTIDE SEQUENCE [LARGE SCALE GENOMIC DNA]</scope>
    <source>
        <strain evidence="1 2">SOSP1-9</strain>
    </source>
</reference>
<evidence type="ECO:0008006" key="3">
    <source>
        <dbReference type="Google" id="ProtNLM"/>
    </source>
</evidence>
<organism evidence="1 2">
    <name type="scientific">Dictyobacter formicarum</name>
    <dbReference type="NCBI Taxonomy" id="2778368"/>
    <lineage>
        <taxon>Bacteria</taxon>
        <taxon>Bacillati</taxon>
        <taxon>Chloroflexota</taxon>
        <taxon>Ktedonobacteria</taxon>
        <taxon>Ktedonobacterales</taxon>
        <taxon>Dictyobacteraceae</taxon>
        <taxon>Dictyobacter</taxon>
    </lineage>
</organism>